<evidence type="ECO:0000256" key="1">
    <source>
        <dbReference type="SAM" id="MobiDB-lite"/>
    </source>
</evidence>
<evidence type="ECO:0008006" key="4">
    <source>
        <dbReference type="Google" id="ProtNLM"/>
    </source>
</evidence>
<reference evidence="2 3" key="1">
    <citation type="journal article" date="2017" name="Front. Genet.">
        <title>Draft sequencing of the heterozygous diploid genome of Satsuma (Citrus unshiu Marc.) using a hybrid assembly approach.</title>
        <authorList>
            <person name="Shimizu T."/>
            <person name="Tanizawa Y."/>
            <person name="Mochizuki T."/>
            <person name="Nagasaki H."/>
            <person name="Yoshioka T."/>
            <person name="Toyoda A."/>
            <person name="Fujiyama A."/>
            <person name="Kaminuma E."/>
            <person name="Nakamura Y."/>
        </authorList>
    </citation>
    <scope>NUCLEOTIDE SEQUENCE [LARGE SCALE GENOMIC DNA]</scope>
    <source>
        <strain evidence="3">cv. Miyagawa wase</strain>
    </source>
</reference>
<sequence length="315" mass="34626">MVCLIFGTRNGNQNYRRLPSSPPRRRPALDPLPSQPIERNDSSVGKKEESLGSRTNYGMSSSTRGKGLNKHFWTEVEDAALTDCGFKNGYLQKLDAILEEKLPGCGLKGDPHIGSRVKTLKTKWSVLHDMLCLSGFGWDSGAMKLICDKSVFEDCVKKRPAASDLLNKPFPHYYTLGEIYGRDRATRANAGNADDNEEEVRQEDNLNVNLGNDSTNKVSANKSAPSQAENAHNRDTGGMNSSVKVIAESLAGMIPKLDGLINVLSTQDKEVADLLAKKMKATNMLATKPELLRVFFNMPSSMKKGYVLLLLSGDM</sequence>
<feature type="compositionally biased region" description="Polar residues" evidence="1">
    <location>
        <begin position="205"/>
        <end position="230"/>
    </location>
</feature>
<dbReference type="AlphaFoldDB" id="A0A2H5PRP9"/>
<dbReference type="PANTHER" id="PTHR46250">
    <property type="entry name" value="MYB/SANT-LIKE DNA-BINDING DOMAIN PROTEIN-RELATED"/>
    <property type="match status" value="1"/>
</dbReference>
<feature type="compositionally biased region" description="Basic and acidic residues" evidence="1">
    <location>
        <begin position="38"/>
        <end position="51"/>
    </location>
</feature>
<feature type="compositionally biased region" description="Polar residues" evidence="1">
    <location>
        <begin position="52"/>
        <end position="62"/>
    </location>
</feature>
<accession>A0A2H5PRP9</accession>
<dbReference type="STRING" id="55188.A0A2H5PRP9"/>
<dbReference type="Proteomes" id="UP000236630">
    <property type="component" value="Unassembled WGS sequence"/>
</dbReference>
<feature type="region of interest" description="Disordered" evidence="1">
    <location>
        <begin position="188"/>
        <end position="239"/>
    </location>
</feature>
<proteinExistence type="predicted"/>
<comment type="caution">
    <text evidence="2">The sequence shown here is derived from an EMBL/GenBank/DDBJ whole genome shotgun (WGS) entry which is preliminary data.</text>
</comment>
<keyword evidence="3" id="KW-1185">Reference proteome</keyword>
<dbReference type="EMBL" id="BDQV01000113">
    <property type="protein sequence ID" value="GAY55043.1"/>
    <property type="molecule type" value="Genomic_DNA"/>
</dbReference>
<evidence type="ECO:0000313" key="2">
    <source>
        <dbReference type="EMBL" id="GAY55043.1"/>
    </source>
</evidence>
<gene>
    <name evidence="2" type="ORF">CUMW_161380</name>
</gene>
<feature type="region of interest" description="Disordered" evidence="1">
    <location>
        <begin position="13"/>
        <end position="62"/>
    </location>
</feature>
<dbReference type="PANTHER" id="PTHR46250:SF15">
    <property type="entry name" value="OS01G0523800 PROTEIN"/>
    <property type="match status" value="1"/>
</dbReference>
<organism evidence="2 3">
    <name type="scientific">Citrus unshiu</name>
    <name type="common">Satsuma mandarin</name>
    <name type="synonym">Citrus nobilis var. unshiu</name>
    <dbReference type="NCBI Taxonomy" id="55188"/>
    <lineage>
        <taxon>Eukaryota</taxon>
        <taxon>Viridiplantae</taxon>
        <taxon>Streptophyta</taxon>
        <taxon>Embryophyta</taxon>
        <taxon>Tracheophyta</taxon>
        <taxon>Spermatophyta</taxon>
        <taxon>Magnoliopsida</taxon>
        <taxon>eudicotyledons</taxon>
        <taxon>Gunneridae</taxon>
        <taxon>Pentapetalae</taxon>
        <taxon>rosids</taxon>
        <taxon>malvids</taxon>
        <taxon>Sapindales</taxon>
        <taxon>Rutaceae</taxon>
        <taxon>Aurantioideae</taxon>
        <taxon>Citrus</taxon>
    </lineage>
</organism>
<protein>
    <recommendedName>
        <fullName evidence="4">Myb/SANT-like domain-containing protein</fullName>
    </recommendedName>
</protein>
<evidence type="ECO:0000313" key="3">
    <source>
        <dbReference type="Proteomes" id="UP000236630"/>
    </source>
</evidence>
<name>A0A2H5PRP9_CITUN</name>